<evidence type="ECO:0000313" key="1">
    <source>
        <dbReference type="EMBL" id="MEQ2313133.1"/>
    </source>
</evidence>
<dbReference type="EMBL" id="JAHRIP010082330">
    <property type="protein sequence ID" value="MEQ2313133.1"/>
    <property type="molecule type" value="Genomic_DNA"/>
</dbReference>
<keyword evidence="2" id="KW-1185">Reference proteome</keyword>
<protein>
    <submittedName>
        <fullName evidence="1">Uncharacterized protein</fullName>
    </submittedName>
</protein>
<name>A0ABV1A3L4_9TELE</name>
<accession>A0ABV1A3L4</accession>
<comment type="caution">
    <text evidence="1">The sequence shown here is derived from an EMBL/GenBank/DDBJ whole genome shotgun (WGS) entry which is preliminary data.</text>
</comment>
<organism evidence="1 2">
    <name type="scientific">Ameca splendens</name>
    <dbReference type="NCBI Taxonomy" id="208324"/>
    <lineage>
        <taxon>Eukaryota</taxon>
        <taxon>Metazoa</taxon>
        <taxon>Chordata</taxon>
        <taxon>Craniata</taxon>
        <taxon>Vertebrata</taxon>
        <taxon>Euteleostomi</taxon>
        <taxon>Actinopterygii</taxon>
        <taxon>Neopterygii</taxon>
        <taxon>Teleostei</taxon>
        <taxon>Neoteleostei</taxon>
        <taxon>Acanthomorphata</taxon>
        <taxon>Ovalentaria</taxon>
        <taxon>Atherinomorphae</taxon>
        <taxon>Cyprinodontiformes</taxon>
        <taxon>Goodeidae</taxon>
        <taxon>Ameca</taxon>
    </lineage>
</organism>
<evidence type="ECO:0000313" key="2">
    <source>
        <dbReference type="Proteomes" id="UP001469553"/>
    </source>
</evidence>
<proteinExistence type="predicted"/>
<dbReference type="Proteomes" id="UP001469553">
    <property type="component" value="Unassembled WGS sequence"/>
</dbReference>
<reference evidence="1 2" key="1">
    <citation type="submission" date="2021-06" db="EMBL/GenBank/DDBJ databases">
        <authorList>
            <person name="Palmer J.M."/>
        </authorList>
    </citation>
    <scope>NUCLEOTIDE SEQUENCE [LARGE SCALE GENOMIC DNA]</scope>
    <source>
        <strain evidence="1 2">AS_MEX2019</strain>
        <tissue evidence="1">Muscle</tissue>
    </source>
</reference>
<gene>
    <name evidence="1" type="ORF">AMECASPLE_038445</name>
</gene>
<sequence length="115" mass="13048">MNHRGFSNIKCSNRNVCFNVLMCYISTYVTVKRISYQNRQNKQSTNATAKTESDAMRLAQSVAYHITNQSAIFQSFSTAASPSQGNTNTHGTNNNALLWTKVQMQARRRHAEQKQ</sequence>